<dbReference type="AlphaFoldDB" id="A0A565A3Z9"/>
<keyword evidence="2" id="KW-1133">Transmembrane helix</keyword>
<feature type="transmembrane region" description="Helical" evidence="2">
    <location>
        <begin position="12"/>
        <end position="29"/>
    </location>
</feature>
<dbReference type="Gene3D" id="6.10.280.180">
    <property type="entry name" value="Plasmodium RESA, N-terminal helical domain"/>
    <property type="match status" value="1"/>
</dbReference>
<sequence length="262" mass="31207">MNSSKRSFARFFLPGQSIASMFFLVYVMLPNISLLPNTPNSQLLSSHAYYSRNLSQLIPNEEGGAYKSKTKKKARGVEQVIAKMDFGKRKKKTKKSNNKEEVYENELKEVQENIEEDEKQLTEEEIEELMNSLELHPQKSDIRNVWWQVCGNEENKFYDVINHFFTLYDEIKHKYKVKKDGFRKNIWAYFDEMAKKQLPEKETSFEKQLNDLVKEKRITKDEFRVLTEKYKTACTELREELFSMCQVEIAQVMMQLPWWKGY</sequence>
<dbReference type="InterPro" id="IPR044885">
    <property type="entry name" value="PRESA_N_sf"/>
</dbReference>
<evidence type="ECO:0000313" key="4">
    <source>
        <dbReference type="EMBL" id="VUZ99294.1"/>
    </source>
</evidence>
<feature type="domain" description="Plasmodium RESA N-terminal" evidence="3">
    <location>
        <begin position="120"/>
        <end position="245"/>
    </location>
</feature>
<proteinExistence type="predicted"/>
<evidence type="ECO:0000256" key="1">
    <source>
        <dbReference type="SAM" id="Coils"/>
    </source>
</evidence>
<dbReference type="OrthoDB" id="383632at2759"/>
<gene>
    <name evidence="4" type="ORF">PVP01_0000090</name>
</gene>
<dbReference type="Pfam" id="PF09687">
    <property type="entry name" value="PRESAN"/>
    <property type="match status" value="1"/>
</dbReference>
<evidence type="ECO:0000259" key="3">
    <source>
        <dbReference type="Pfam" id="PF09687"/>
    </source>
</evidence>
<keyword evidence="2" id="KW-0812">Transmembrane</keyword>
<dbReference type="EMBL" id="FLZR02000001">
    <property type="protein sequence ID" value="VUZ99294.1"/>
    <property type="molecule type" value="Genomic_DNA"/>
</dbReference>
<accession>A0A565A3Z9</accession>
<dbReference type="VEuPathDB" id="PlasmoDB:PVPAM_130006000"/>
<dbReference type="PANTHER" id="PTHR36193:SF23">
    <property type="entry name" value="PHISTB DOMAIN-CONTAINING RESA-LIKE PROTEIN 1"/>
    <property type="match status" value="1"/>
</dbReference>
<reference evidence="4" key="1">
    <citation type="submission" date="2016-07" db="EMBL/GenBank/DDBJ databases">
        <authorList>
            <consortium name="Pathogen Informatics"/>
        </authorList>
    </citation>
    <scope>NUCLEOTIDE SEQUENCE</scope>
</reference>
<keyword evidence="2" id="KW-0472">Membrane</keyword>
<dbReference type="VEuPathDB" id="PlasmoDB:PVX_112650"/>
<feature type="coiled-coil region" evidence="1">
    <location>
        <begin position="93"/>
        <end position="132"/>
    </location>
</feature>
<evidence type="ECO:0000256" key="2">
    <source>
        <dbReference type="SAM" id="Phobius"/>
    </source>
</evidence>
<dbReference type="VEuPathDB" id="PlasmoDB:PVW1_000013300"/>
<dbReference type="InterPro" id="IPR006526">
    <property type="entry name" value="Export_prot_PHISTa/b/c"/>
</dbReference>
<protein>
    <recommendedName>
        <fullName evidence="3">Plasmodium RESA N-terminal domain-containing protein</fullName>
    </recommendedName>
</protein>
<dbReference type="NCBIfam" id="TIGR01639">
    <property type="entry name" value="P_fal_TIGR01639"/>
    <property type="match status" value="1"/>
</dbReference>
<dbReference type="PANTHER" id="PTHR36193">
    <property type="entry name" value="PHISTB DOMAIN-CONTAINING RESA-LIKE PROTEIN 1"/>
    <property type="match status" value="1"/>
</dbReference>
<name>A0A565A3Z9_PLAVI</name>
<dbReference type="VEuPathDB" id="PlasmoDB:PVP01_0000090"/>
<keyword evidence="1" id="KW-0175">Coiled coil</keyword>
<dbReference type="InterPro" id="IPR019111">
    <property type="entry name" value="PRESA_N"/>
</dbReference>
<dbReference type="Proteomes" id="UP000220605">
    <property type="component" value="Unassembled WGS sequence"/>
</dbReference>
<organism evidence="4">
    <name type="scientific">Plasmodium vivax</name>
    <name type="common">malaria parasite P. vivax</name>
    <dbReference type="NCBI Taxonomy" id="5855"/>
    <lineage>
        <taxon>Eukaryota</taxon>
        <taxon>Sar</taxon>
        <taxon>Alveolata</taxon>
        <taxon>Apicomplexa</taxon>
        <taxon>Aconoidasida</taxon>
        <taxon>Haemosporida</taxon>
        <taxon>Plasmodiidae</taxon>
        <taxon>Plasmodium</taxon>
        <taxon>Plasmodium (Plasmodium)</taxon>
    </lineage>
</organism>